<dbReference type="PANTHER" id="PTHR33607:SF2">
    <property type="entry name" value="ENDONUCLEASE-1"/>
    <property type="match status" value="1"/>
</dbReference>
<evidence type="ECO:0000313" key="3">
    <source>
        <dbReference type="EMBL" id="VAX28813.1"/>
    </source>
</evidence>
<accession>A0A3B1CWD0</accession>
<protein>
    <recommendedName>
        <fullName evidence="4">Endonuclease I</fullName>
    </recommendedName>
</protein>
<dbReference type="EMBL" id="UOGG01000068">
    <property type="protein sequence ID" value="VAX28813.1"/>
    <property type="molecule type" value="Genomic_DNA"/>
</dbReference>
<evidence type="ECO:0000256" key="2">
    <source>
        <dbReference type="ARBA" id="ARBA00022801"/>
    </source>
</evidence>
<dbReference type="InterPro" id="IPR007346">
    <property type="entry name" value="Endonuclease-I"/>
</dbReference>
<keyword evidence="2" id="KW-0378">Hydrolase</keyword>
<dbReference type="GO" id="GO:0016787">
    <property type="term" value="F:hydrolase activity"/>
    <property type="evidence" value="ECO:0007669"/>
    <property type="project" value="UniProtKB-KW"/>
</dbReference>
<sequence length="103" mass="12151">EETDGPSLPFGGMEEYRYCSADGKPVLNPRPGVQGDIARAYFYMSRLYKLPIPDDLEDRLRLWHLKDPPDTWEEERNSLIEMVQGNRNPFIDHPERVERVRDF</sequence>
<reference evidence="3" key="1">
    <citation type="submission" date="2018-06" db="EMBL/GenBank/DDBJ databases">
        <authorList>
            <person name="Zhirakovskaya E."/>
        </authorList>
    </citation>
    <scope>NUCLEOTIDE SEQUENCE</scope>
</reference>
<name>A0A3B1CWD0_9ZZZZ</name>
<gene>
    <name evidence="3" type="ORF">MNBD_NITROSPINAE05-352</name>
</gene>
<dbReference type="Pfam" id="PF04231">
    <property type="entry name" value="Endonuclease_1"/>
    <property type="match status" value="1"/>
</dbReference>
<proteinExistence type="predicted"/>
<feature type="non-terminal residue" evidence="3">
    <location>
        <position position="1"/>
    </location>
</feature>
<dbReference type="SUPFAM" id="SSF54060">
    <property type="entry name" value="His-Me finger endonucleases"/>
    <property type="match status" value="1"/>
</dbReference>
<dbReference type="InterPro" id="IPR044925">
    <property type="entry name" value="His-Me_finger_sf"/>
</dbReference>
<dbReference type="GO" id="GO:0004518">
    <property type="term" value="F:nuclease activity"/>
    <property type="evidence" value="ECO:0007669"/>
    <property type="project" value="UniProtKB-KW"/>
</dbReference>
<organism evidence="3">
    <name type="scientific">hydrothermal vent metagenome</name>
    <dbReference type="NCBI Taxonomy" id="652676"/>
    <lineage>
        <taxon>unclassified sequences</taxon>
        <taxon>metagenomes</taxon>
        <taxon>ecological metagenomes</taxon>
    </lineage>
</organism>
<dbReference type="PANTHER" id="PTHR33607">
    <property type="entry name" value="ENDONUCLEASE-1"/>
    <property type="match status" value="1"/>
</dbReference>
<dbReference type="AlphaFoldDB" id="A0A3B1CWD0"/>
<evidence type="ECO:0008006" key="4">
    <source>
        <dbReference type="Google" id="ProtNLM"/>
    </source>
</evidence>
<evidence type="ECO:0000256" key="1">
    <source>
        <dbReference type="ARBA" id="ARBA00022722"/>
    </source>
</evidence>
<keyword evidence="1" id="KW-0540">Nuclease</keyword>